<proteinExistence type="predicted"/>
<dbReference type="Pfam" id="PF13837">
    <property type="entry name" value="Myb_DNA-bind_4"/>
    <property type="match status" value="1"/>
</dbReference>
<evidence type="ECO:0000313" key="4">
    <source>
        <dbReference type="Proteomes" id="UP000005408"/>
    </source>
</evidence>
<dbReference type="InterPro" id="IPR044822">
    <property type="entry name" value="Myb_DNA-bind_4"/>
</dbReference>
<dbReference type="EnsemblMetazoa" id="G1964.2">
    <property type="protein sequence ID" value="G1964.2:cds"/>
    <property type="gene ID" value="G1964"/>
</dbReference>
<feature type="region of interest" description="Disordered" evidence="1">
    <location>
        <begin position="138"/>
        <end position="157"/>
    </location>
</feature>
<keyword evidence="4" id="KW-1185">Reference proteome</keyword>
<accession>A0A8W8JIV5</accession>
<feature type="region of interest" description="Disordered" evidence="1">
    <location>
        <begin position="1"/>
        <end position="23"/>
    </location>
</feature>
<name>A0A8W8JIV5_MAGGI</name>
<evidence type="ECO:0000256" key="1">
    <source>
        <dbReference type="SAM" id="MobiDB-lite"/>
    </source>
</evidence>
<sequence>VEENNTEDTTPANFDLEDSSETEKSRYEWRFSDTKELLTVLKARKERKENFTKNMWNGVAKELKEALKSKKIPSPEQCREKFYSLRRSYRNYIAEKKKTGNKRIKPFLHESEMYDLLHDDPGFNPPLLMSSLGAVETNNSEENSCTEKDPPKKRKCSNELTEYLKERDEKFLNAFKEMHENQNKIMEKLIEKL</sequence>
<evidence type="ECO:0000259" key="2">
    <source>
        <dbReference type="Pfam" id="PF13837"/>
    </source>
</evidence>
<feature type="domain" description="Myb/SANT-like DNA-binding" evidence="2">
    <location>
        <begin position="27"/>
        <end position="103"/>
    </location>
</feature>
<reference evidence="3" key="1">
    <citation type="submission" date="2022-08" db="UniProtKB">
        <authorList>
            <consortium name="EnsemblMetazoa"/>
        </authorList>
    </citation>
    <scope>IDENTIFICATION</scope>
    <source>
        <strain evidence="3">05x7-T-G4-1.051#20</strain>
    </source>
</reference>
<dbReference type="AlphaFoldDB" id="A0A8W8JIV5"/>
<dbReference type="Proteomes" id="UP000005408">
    <property type="component" value="Unassembled WGS sequence"/>
</dbReference>
<organism evidence="3 4">
    <name type="scientific">Magallana gigas</name>
    <name type="common">Pacific oyster</name>
    <name type="synonym">Crassostrea gigas</name>
    <dbReference type="NCBI Taxonomy" id="29159"/>
    <lineage>
        <taxon>Eukaryota</taxon>
        <taxon>Metazoa</taxon>
        <taxon>Spiralia</taxon>
        <taxon>Lophotrochozoa</taxon>
        <taxon>Mollusca</taxon>
        <taxon>Bivalvia</taxon>
        <taxon>Autobranchia</taxon>
        <taxon>Pteriomorphia</taxon>
        <taxon>Ostreida</taxon>
        <taxon>Ostreoidea</taxon>
        <taxon>Ostreidae</taxon>
        <taxon>Magallana</taxon>
    </lineage>
</organism>
<evidence type="ECO:0000313" key="3">
    <source>
        <dbReference type="EnsemblMetazoa" id="G1964.2:cds"/>
    </source>
</evidence>
<protein>
    <recommendedName>
        <fullName evidence="2">Myb/SANT-like DNA-binding domain-containing protein</fullName>
    </recommendedName>
</protein>